<keyword evidence="1" id="KW-0472">Membrane</keyword>
<dbReference type="AlphaFoldDB" id="E4ZM13"/>
<accession>E4ZM13</accession>
<feature type="transmembrane region" description="Helical" evidence="1">
    <location>
        <begin position="32"/>
        <end position="50"/>
    </location>
</feature>
<keyword evidence="1" id="KW-0812">Transmembrane</keyword>
<dbReference type="InParanoid" id="E4ZM13"/>
<dbReference type="RefSeq" id="XP_003835727.1">
    <property type="nucleotide sequence ID" value="XM_003835679.1"/>
</dbReference>
<name>E4ZM13_LEPMJ</name>
<proteinExistence type="predicted"/>
<protein>
    <submittedName>
        <fullName evidence="2">Predicted protein</fullName>
    </submittedName>
</protein>
<sequence length="68" mass="7709">MSTFHLDVMSPFSPITAYSKLEQSRIHQQRSFVLPIIDMVLIIVGLTYGGTAVSNIKEQYQSGQFFQI</sequence>
<dbReference type="VEuPathDB" id="FungiDB:LEMA_uP050680.1"/>
<evidence type="ECO:0000313" key="2">
    <source>
        <dbReference type="EMBL" id="CBX92362.1"/>
    </source>
</evidence>
<keyword evidence="1" id="KW-1133">Transmembrane helix</keyword>
<organism evidence="3">
    <name type="scientific">Leptosphaeria maculans (strain JN3 / isolate v23.1.3 / race Av1-4-5-6-7-8)</name>
    <name type="common">Blackleg fungus</name>
    <name type="synonym">Phoma lingam</name>
    <dbReference type="NCBI Taxonomy" id="985895"/>
    <lineage>
        <taxon>Eukaryota</taxon>
        <taxon>Fungi</taxon>
        <taxon>Dikarya</taxon>
        <taxon>Ascomycota</taxon>
        <taxon>Pezizomycotina</taxon>
        <taxon>Dothideomycetes</taxon>
        <taxon>Pleosporomycetidae</taxon>
        <taxon>Pleosporales</taxon>
        <taxon>Pleosporineae</taxon>
        <taxon>Leptosphaeriaceae</taxon>
        <taxon>Plenodomus</taxon>
        <taxon>Plenodomus lingam/Leptosphaeria maculans species complex</taxon>
    </lineage>
</organism>
<evidence type="ECO:0000256" key="1">
    <source>
        <dbReference type="SAM" id="Phobius"/>
    </source>
</evidence>
<gene>
    <name evidence="2" type="ORF">LEMA_uP050680.1</name>
</gene>
<dbReference type="GeneID" id="13285252"/>
<dbReference type="EMBL" id="FP929094">
    <property type="protein sequence ID" value="CBX92362.1"/>
    <property type="molecule type" value="Genomic_DNA"/>
</dbReference>
<dbReference type="HOGENOM" id="CLU_2794398_0_0_1"/>
<reference evidence="3" key="1">
    <citation type="journal article" date="2011" name="Nat. Commun.">
        <title>Effector diversification within compartments of the Leptosphaeria maculans genome affected by Repeat-Induced Point mutations.</title>
        <authorList>
            <person name="Rouxel T."/>
            <person name="Grandaubert J."/>
            <person name="Hane J.K."/>
            <person name="Hoede C."/>
            <person name="van de Wouw A.P."/>
            <person name="Couloux A."/>
            <person name="Dominguez V."/>
            <person name="Anthouard V."/>
            <person name="Bally P."/>
            <person name="Bourras S."/>
            <person name="Cozijnsen A.J."/>
            <person name="Ciuffetti L.M."/>
            <person name="Degrave A."/>
            <person name="Dilmaghani A."/>
            <person name="Duret L."/>
            <person name="Fudal I."/>
            <person name="Goodwin S.B."/>
            <person name="Gout L."/>
            <person name="Glaser N."/>
            <person name="Linglin J."/>
            <person name="Kema G.H.J."/>
            <person name="Lapalu N."/>
            <person name="Lawrence C.B."/>
            <person name="May K."/>
            <person name="Meyer M."/>
            <person name="Ollivier B."/>
            <person name="Poulain J."/>
            <person name="Schoch C.L."/>
            <person name="Simon A."/>
            <person name="Spatafora J.W."/>
            <person name="Stachowiak A."/>
            <person name="Turgeon B.G."/>
            <person name="Tyler B.M."/>
            <person name="Vincent D."/>
            <person name="Weissenbach J."/>
            <person name="Amselem J."/>
            <person name="Quesneville H."/>
            <person name="Oliver R.P."/>
            <person name="Wincker P."/>
            <person name="Balesdent M.-H."/>
            <person name="Howlett B.J."/>
        </authorList>
    </citation>
    <scope>NUCLEOTIDE SEQUENCE [LARGE SCALE GENOMIC DNA]</scope>
    <source>
        <strain evidence="3">JN3 / isolate v23.1.3 / race Av1-4-5-6-7-8</strain>
    </source>
</reference>
<evidence type="ECO:0000313" key="3">
    <source>
        <dbReference type="Proteomes" id="UP000002668"/>
    </source>
</evidence>
<dbReference type="Proteomes" id="UP000002668">
    <property type="component" value="Genome"/>
</dbReference>
<keyword evidence="3" id="KW-1185">Reference proteome</keyword>